<gene>
    <name evidence="4" type="ORF">G1C94_1187</name>
</gene>
<keyword evidence="2" id="KW-0812">Transmembrane</keyword>
<evidence type="ECO:0000256" key="1">
    <source>
        <dbReference type="SAM" id="MobiDB-lite"/>
    </source>
</evidence>
<accession>A0ABX1SXL8</accession>
<feature type="compositionally biased region" description="Basic and acidic residues" evidence="1">
    <location>
        <begin position="101"/>
        <end position="129"/>
    </location>
</feature>
<organism evidence="4 5">
    <name type="scientific">Bifidobacterium panos</name>
    <dbReference type="NCBI Taxonomy" id="2675321"/>
    <lineage>
        <taxon>Bacteria</taxon>
        <taxon>Bacillati</taxon>
        <taxon>Actinomycetota</taxon>
        <taxon>Actinomycetes</taxon>
        <taxon>Bifidobacteriales</taxon>
        <taxon>Bifidobacteriaceae</taxon>
        <taxon>Bifidobacterium</taxon>
    </lineage>
</organism>
<proteinExistence type="predicted"/>
<reference evidence="4 5" key="1">
    <citation type="submission" date="2020-02" db="EMBL/GenBank/DDBJ databases">
        <title>Characterization of phylogenetic diversity of novel bifidobacterial species isolated in Czech ZOOs.</title>
        <authorList>
            <person name="Lugli G.A."/>
            <person name="Vera N.B."/>
            <person name="Ventura M."/>
        </authorList>
    </citation>
    <scope>NUCLEOTIDE SEQUENCE [LARGE SCALE GENOMIC DNA]</scope>
    <source>
        <strain evidence="4 5">DSM 109963</strain>
    </source>
</reference>
<dbReference type="Pfam" id="PF13399">
    <property type="entry name" value="LytR_C"/>
    <property type="match status" value="1"/>
</dbReference>
<feature type="domain" description="LytR/CpsA/Psr regulator C-terminal" evidence="3">
    <location>
        <begin position="139"/>
        <end position="220"/>
    </location>
</feature>
<dbReference type="InterPro" id="IPR027381">
    <property type="entry name" value="LytR/CpsA/Psr_C"/>
</dbReference>
<feature type="transmembrane region" description="Helical" evidence="2">
    <location>
        <begin position="38"/>
        <end position="59"/>
    </location>
</feature>
<evidence type="ECO:0000256" key="2">
    <source>
        <dbReference type="SAM" id="Phobius"/>
    </source>
</evidence>
<dbReference type="Proteomes" id="UP000553756">
    <property type="component" value="Unassembled WGS sequence"/>
</dbReference>
<keyword evidence="5" id="KW-1185">Reference proteome</keyword>
<keyword evidence="2" id="KW-0472">Membrane</keyword>
<dbReference type="RefSeq" id="WP_172146303.1">
    <property type="nucleotide sequence ID" value="NZ_JAAIIJ010000023.1"/>
</dbReference>
<dbReference type="EMBL" id="JAAIIJ010000023">
    <property type="protein sequence ID" value="NMN02565.1"/>
    <property type="molecule type" value="Genomic_DNA"/>
</dbReference>
<keyword evidence="2" id="KW-1133">Transmembrane helix</keyword>
<evidence type="ECO:0000313" key="5">
    <source>
        <dbReference type="Proteomes" id="UP000553756"/>
    </source>
</evidence>
<feature type="compositionally biased region" description="Low complexity" evidence="1">
    <location>
        <begin position="71"/>
        <end position="86"/>
    </location>
</feature>
<comment type="caution">
    <text evidence="4">The sequence shown here is derived from an EMBL/GenBank/DDBJ whole genome shotgun (WGS) entry which is preliminary data.</text>
</comment>
<sequence>MTNNDEHDVALYETDAFDNPPQGPVGVHRGKRSAASRFLPLVVVVIVAALCGFLVWGALSGEISNIKWPWSHTTTSSTSSQVTSSEQSEEEAAEQQAAAEKQAEEEAAAKKKQAEEEEAAKKQAEEEAARQAAQVNKATAVRVVNGTNTAGYAATKKSVLDQAGYTSVVAANPTGTLPSATVVWYQNESDKATAQDVANTLGISNVEQTTGLSSSIVVVLLN</sequence>
<evidence type="ECO:0000313" key="4">
    <source>
        <dbReference type="EMBL" id="NMN02565.1"/>
    </source>
</evidence>
<evidence type="ECO:0000259" key="3">
    <source>
        <dbReference type="Pfam" id="PF13399"/>
    </source>
</evidence>
<feature type="region of interest" description="Disordered" evidence="1">
    <location>
        <begin position="69"/>
        <end position="130"/>
    </location>
</feature>
<name>A0ABX1SXL8_9BIFI</name>
<protein>
    <submittedName>
        <fullName evidence="4">Cell wall integrity and stress response protein 1</fullName>
    </submittedName>
</protein>
<dbReference type="Gene3D" id="3.30.70.2390">
    <property type="match status" value="1"/>
</dbReference>